<feature type="active site" description="Tele-phosphohistidine intermediate" evidence="8">
    <location>
        <position position="181"/>
    </location>
</feature>
<keyword evidence="5 7" id="KW-0418">Kinase</keyword>
<keyword evidence="6 7" id="KW-0460">Magnesium</keyword>
<dbReference type="Pfam" id="PF00391">
    <property type="entry name" value="PEP-utilizers"/>
    <property type="match status" value="1"/>
</dbReference>
<dbReference type="InterPro" id="IPR036637">
    <property type="entry name" value="Phosphohistidine_dom_sf"/>
</dbReference>
<evidence type="ECO:0000256" key="9">
    <source>
        <dbReference type="PIRSR" id="PIRSR000732-2"/>
    </source>
</evidence>
<dbReference type="GO" id="GO:0016301">
    <property type="term" value="F:kinase activity"/>
    <property type="evidence" value="ECO:0007669"/>
    <property type="project" value="UniProtKB-KW"/>
</dbReference>
<name>A0A8J3E7Q4_9PROT</name>
<dbReference type="SUPFAM" id="SSF52009">
    <property type="entry name" value="Phosphohistidine domain"/>
    <property type="match status" value="1"/>
</dbReference>
<evidence type="ECO:0000259" key="13">
    <source>
        <dbReference type="Pfam" id="PF05524"/>
    </source>
</evidence>
<dbReference type="InterPro" id="IPR040442">
    <property type="entry name" value="Pyrv_kinase-like_dom_sf"/>
</dbReference>
<dbReference type="AlphaFoldDB" id="A0A8J3E7Q4"/>
<keyword evidence="7" id="KW-0963">Cytoplasm</keyword>
<dbReference type="Proteomes" id="UP000646365">
    <property type="component" value="Unassembled WGS sequence"/>
</dbReference>
<evidence type="ECO:0000259" key="11">
    <source>
        <dbReference type="Pfam" id="PF00391"/>
    </source>
</evidence>
<dbReference type="SUPFAM" id="SSF47831">
    <property type="entry name" value="Enzyme I of the PEP:sugar phosphotransferase system HPr-binding (sub)domain"/>
    <property type="match status" value="1"/>
</dbReference>
<dbReference type="InterPro" id="IPR008731">
    <property type="entry name" value="PTS_EIN"/>
</dbReference>
<comment type="function">
    <text evidence="7">General (non sugar-specific) component of the phosphoenolpyruvate-dependent sugar phosphotransferase system (sugar PTS). This major carbohydrate active-transport system catalyzes the phosphorylation of incoming sugar substrates concomitantly with their translocation across the cell membrane. Enzyme I transfers the phosphoryl group from phosphoenolpyruvate (PEP) to the phosphoryl carrier protein (HPr).</text>
</comment>
<comment type="catalytic activity">
    <reaction evidence="7">
        <text>L-histidyl-[protein] + phosphoenolpyruvate = N(pros)-phospho-L-histidyl-[protein] + pyruvate</text>
        <dbReference type="Rhea" id="RHEA:23880"/>
        <dbReference type="Rhea" id="RHEA-COMP:9745"/>
        <dbReference type="Rhea" id="RHEA-COMP:9746"/>
        <dbReference type="ChEBI" id="CHEBI:15361"/>
        <dbReference type="ChEBI" id="CHEBI:29979"/>
        <dbReference type="ChEBI" id="CHEBI:58702"/>
        <dbReference type="ChEBI" id="CHEBI:64837"/>
        <dbReference type="EC" id="2.7.3.9"/>
    </reaction>
</comment>
<evidence type="ECO:0000256" key="1">
    <source>
        <dbReference type="ARBA" id="ARBA00001946"/>
    </source>
</evidence>
<protein>
    <recommendedName>
        <fullName evidence="7">Phosphoenolpyruvate-protein phosphotransferase</fullName>
        <ecNumber evidence="7">2.7.3.9</ecNumber>
    </recommendedName>
    <alternativeName>
        <fullName evidence="7">Phosphotransferase system, enzyme I</fullName>
    </alternativeName>
</protein>
<dbReference type="Gene3D" id="3.50.30.10">
    <property type="entry name" value="Phosphohistidine domain"/>
    <property type="match status" value="1"/>
</dbReference>
<dbReference type="Gene3D" id="3.20.20.60">
    <property type="entry name" value="Phosphoenolpyruvate-binding domains"/>
    <property type="match status" value="1"/>
</dbReference>
<keyword evidence="4 7" id="KW-0479">Metal-binding</keyword>
<dbReference type="Gene3D" id="1.10.274.10">
    <property type="entry name" value="PtsI, HPr-binding domain"/>
    <property type="match status" value="1"/>
</dbReference>
<gene>
    <name evidence="14" type="ORF">GCM10011611_62410</name>
</gene>
<dbReference type="RefSeq" id="WP_189052115.1">
    <property type="nucleotide sequence ID" value="NZ_BMJQ01000025.1"/>
</dbReference>
<evidence type="ECO:0000256" key="4">
    <source>
        <dbReference type="ARBA" id="ARBA00022723"/>
    </source>
</evidence>
<dbReference type="GO" id="GO:0005737">
    <property type="term" value="C:cytoplasm"/>
    <property type="evidence" value="ECO:0007669"/>
    <property type="project" value="UniProtKB-SubCell"/>
</dbReference>
<evidence type="ECO:0000259" key="12">
    <source>
        <dbReference type="Pfam" id="PF02896"/>
    </source>
</evidence>
<feature type="binding site" evidence="9">
    <location>
        <position position="287"/>
    </location>
    <ligand>
        <name>phosphoenolpyruvate</name>
        <dbReference type="ChEBI" id="CHEBI:58702"/>
    </ligand>
</feature>
<sequence length="535" mass="55966">MAERRLHGRSAAPGLAHGMVAVLDPGLAERRPAGEAAEETAALQQAIAAALAELEMQVRRLADDAADMLGFQLAILSDDELARPAWDAIVGGASADVAWCDVMAAEIAHYAAGDEYFAARTADLEDIRDRVLRQLTPGSEAAAIPAGAVVVAADLPLSRFLSIDWLRGGAIVLTDGSPSGHVAMLARARGVPMVTGVGGAPASLAGVEALVDAVSGEVVLDPSDATRADFAAKCRTEAAVSAGRAEYRYRDARTADGARIKMNLNISDIAELDGLDPAICDGIGLVRTELLFRDQAALLDENTQFEAYRRLAVWAEGRPVTIRTLDAGGDKPIPGVTIDGESNPFLGLRGIRLSLRHPDLFRTQLRALARAAVHGNVRIMLPMVTIPAELEAARAMLNEAVDSLAAEGIAARRPALGIMVEVPAAAIAIDEFNAGFFSIGSNDLIQYVTAAGRDIAAVAELANPRNPAVLRLIAAIVRHGAEAGREVSLCGDAGADPALVTTLLRTGLRSLSVAPSALERTKEAVAATDLRLTLP</sequence>
<feature type="active site" description="Proton donor" evidence="8">
    <location>
        <position position="490"/>
    </location>
</feature>
<evidence type="ECO:0000256" key="2">
    <source>
        <dbReference type="ARBA" id="ARBA00007837"/>
    </source>
</evidence>
<feature type="binding site" evidence="9">
    <location>
        <position position="323"/>
    </location>
    <ligand>
        <name>phosphoenolpyruvate</name>
        <dbReference type="ChEBI" id="CHEBI:58702"/>
    </ligand>
</feature>
<dbReference type="InterPro" id="IPR036618">
    <property type="entry name" value="PtsI_HPr-bd_sf"/>
</dbReference>
<reference evidence="14" key="1">
    <citation type="journal article" date="2014" name="Int. J. Syst. Evol. Microbiol.">
        <title>Complete genome sequence of Corynebacterium casei LMG S-19264T (=DSM 44701T), isolated from a smear-ripened cheese.</title>
        <authorList>
            <consortium name="US DOE Joint Genome Institute (JGI-PGF)"/>
            <person name="Walter F."/>
            <person name="Albersmeier A."/>
            <person name="Kalinowski J."/>
            <person name="Ruckert C."/>
        </authorList>
    </citation>
    <scope>NUCLEOTIDE SEQUENCE</scope>
    <source>
        <strain evidence="14">CGMCC 1.15725</strain>
    </source>
</reference>
<feature type="domain" description="Phosphotransferase system enzyme I N-terminal" evidence="13">
    <location>
        <begin position="7"/>
        <end position="120"/>
    </location>
</feature>
<dbReference type="InterPro" id="IPR015813">
    <property type="entry name" value="Pyrv/PenolPyrv_kinase-like_dom"/>
</dbReference>
<evidence type="ECO:0000313" key="15">
    <source>
        <dbReference type="Proteomes" id="UP000646365"/>
    </source>
</evidence>
<feature type="binding site" evidence="9">
    <location>
        <begin position="442"/>
        <end position="443"/>
    </location>
    <ligand>
        <name>phosphoenolpyruvate</name>
        <dbReference type="ChEBI" id="CHEBI:58702"/>
    </ligand>
</feature>
<evidence type="ECO:0000256" key="6">
    <source>
        <dbReference type="ARBA" id="ARBA00022842"/>
    </source>
</evidence>
<dbReference type="GO" id="GO:0046872">
    <property type="term" value="F:metal ion binding"/>
    <property type="evidence" value="ECO:0007669"/>
    <property type="project" value="UniProtKB-KW"/>
</dbReference>
<keyword evidence="7" id="KW-0598">Phosphotransferase system</keyword>
<proteinExistence type="inferred from homology"/>
<feature type="binding site" evidence="10">
    <location>
        <position position="421"/>
    </location>
    <ligand>
        <name>Mg(2+)</name>
        <dbReference type="ChEBI" id="CHEBI:18420"/>
    </ligand>
</feature>
<feature type="domain" description="PEP-utilising enzyme C-terminal" evidence="12">
    <location>
        <begin position="245"/>
        <end position="528"/>
    </location>
</feature>
<dbReference type="GO" id="GO:0008965">
    <property type="term" value="F:phosphoenolpyruvate-protein phosphotransferase activity"/>
    <property type="evidence" value="ECO:0007669"/>
    <property type="project" value="UniProtKB-EC"/>
</dbReference>
<evidence type="ECO:0000313" key="14">
    <source>
        <dbReference type="EMBL" id="GGF47493.1"/>
    </source>
</evidence>
<reference evidence="14" key="2">
    <citation type="submission" date="2020-09" db="EMBL/GenBank/DDBJ databases">
        <authorList>
            <person name="Sun Q."/>
            <person name="Zhou Y."/>
        </authorList>
    </citation>
    <scope>NUCLEOTIDE SEQUENCE</scope>
    <source>
        <strain evidence="14">CGMCC 1.15725</strain>
    </source>
</reference>
<accession>A0A8J3E7Q4</accession>
<dbReference type="SUPFAM" id="SSF51621">
    <property type="entry name" value="Phosphoenolpyruvate/pyruvate domain"/>
    <property type="match status" value="1"/>
</dbReference>
<dbReference type="Pfam" id="PF02896">
    <property type="entry name" value="PEP-utilizers_C"/>
    <property type="match status" value="1"/>
</dbReference>
<evidence type="ECO:0000256" key="8">
    <source>
        <dbReference type="PIRSR" id="PIRSR000732-1"/>
    </source>
</evidence>
<organism evidence="14 15">
    <name type="scientific">Aliidongia dinghuensis</name>
    <dbReference type="NCBI Taxonomy" id="1867774"/>
    <lineage>
        <taxon>Bacteria</taxon>
        <taxon>Pseudomonadati</taxon>
        <taxon>Pseudomonadota</taxon>
        <taxon>Alphaproteobacteria</taxon>
        <taxon>Rhodospirillales</taxon>
        <taxon>Dongiaceae</taxon>
        <taxon>Aliidongia</taxon>
    </lineage>
</organism>
<dbReference type="EMBL" id="BMJQ01000025">
    <property type="protein sequence ID" value="GGF47493.1"/>
    <property type="molecule type" value="Genomic_DNA"/>
</dbReference>
<dbReference type="PIRSF" id="PIRSF000732">
    <property type="entry name" value="PTS_enzyme_I"/>
    <property type="match status" value="1"/>
</dbReference>
<evidence type="ECO:0000256" key="3">
    <source>
        <dbReference type="ARBA" id="ARBA00022679"/>
    </source>
</evidence>
<feature type="domain" description="PEP-utilising enzyme mobile" evidence="11">
    <location>
        <begin position="144"/>
        <end position="216"/>
    </location>
</feature>
<evidence type="ECO:0000256" key="5">
    <source>
        <dbReference type="ARBA" id="ARBA00022777"/>
    </source>
</evidence>
<comment type="subcellular location">
    <subcellularLocation>
        <location evidence="7">Cytoplasm</location>
    </subcellularLocation>
</comment>
<dbReference type="PANTHER" id="PTHR46244">
    <property type="entry name" value="PHOSPHOENOLPYRUVATE-PROTEIN PHOSPHOTRANSFERASE"/>
    <property type="match status" value="1"/>
</dbReference>
<dbReference type="PANTHER" id="PTHR46244:SF6">
    <property type="entry name" value="PHOSPHOENOLPYRUVATE-PROTEIN PHOSPHOTRANSFERASE"/>
    <property type="match status" value="1"/>
</dbReference>
<comment type="caution">
    <text evidence="14">The sequence shown here is derived from an EMBL/GenBank/DDBJ whole genome shotgun (WGS) entry which is preliminary data.</text>
</comment>
<dbReference type="Pfam" id="PF05524">
    <property type="entry name" value="PEP-utilisers_N"/>
    <property type="match status" value="1"/>
</dbReference>
<keyword evidence="7" id="KW-0762">Sugar transport</keyword>
<dbReference type="InterPro" id="IPR008279">
    <property type="entry name" value="PEP-util_enz_mobile_dom"/>
</dbReference>
<dbReference type="InterPro" id="IPR024692">
    <property type="entry name" value="PTS_EI"/>
</dbReference>
<keyword evidence="15" id="KW-1185">Reference proteome</keyword>
<comment type="similarity">
    <text evidence="2 7">Belongs to the PEP-utilizing enzyme family.</text>
</comment>
<evidence type="ECO:0000256" key="7">
    <source>
        <dbReference type="PIRNR" id="PIRNR000732"/>
    </source>
</evidence>
<feature type="binding site" evidence="9">
    <location>
        <position position="453"/>
    </location>
    <ligand>
        <name>phosphoenolpyruvate</name>
        <dbReference type="ChEBI" id="CHEBI:58702"/>
    </ligand>
</feature>
<evidence type="ECO:0000256" key="10">
    <source>
        <dbReference type="PIRSR" id="PIRSR000732-3"/>
    </source>
</evidence>
<feature type="binding site" evidence="10">
    <location>
        <position position="443"/>
    </location>
    <ligand>
        <name>Mg(2+)</name>
        <dbReference type="ChEBI" id="CHEBI:18420"/>
    </ligand>
</feature>
<dbReference type="GO" id="GO:0009401">
    <property type="term" value="P:phosphoenolpyruvate-dependent sugar phosphotransferase system"/>
    <property type="evidence" value="ECO:0007669"/>
    <property type="project" value="UniProtKB-KW"/>
</dbReference>
<dbReference type="PRINTS" id="PR01736">
    <property type="entry name" value="PHPHTRNFRASE"/>
</dbReference>
<keyword evidence="7" id="KW-0813">Transport</keyword>
<dbReference type="InterPro" id="IPR050499">
    <property type="entry name" value="PEP-utilizing_PTS_enzyme"/>
</dbReference>
<dbReference type="EC" id="2.7.3.9" evidence="7"/>
<dbReference type="InterPro" id="IPR000121">
    <property type="entry name" value="PEP_util_C"/>
</dbReference>
<comment type="cofactor">
    <cofactor evidence="1 7 10">
        <name>Mg(2+)</name>
        <dbReference type="ChEBI" id="CHEBI:18420"/>
    </cofactor>
</comment>
<keyword evidence="3 7" id="KW-0808">Transferase</keyword>